<evidence type="ECO:0000313" key="3">
    <source>
        <dbReference type="EMBL" id="NVO89576.1"/>
    </source>
</evidence>
<dbReference type="Gene3D" id="3.40.50.10490">
    <property type="entry name" value="Glucose-6-phosphate isomerase like protein, domain 1"/>
    <property type="match status" value="1"/>
</dbReference>
<comment type="similarity">
    <text evidence="1">Belongs to the SIS family. PHI subfamily.</text>
</comment>
<dbReference type="SUPFAM" id="SSF53697">
    <property type="entry name" value="SIS domain"/>
    <property type="match status" value="1"/>
</dbReference>
<dbReference type="RefSeq" id="WP_176818739.1">
    <property type="nucleotide sequence ID" value="NZ_JABXWP010000033.1"/>
</dbReference>
<proteinExistence type="inferred from homology"/>
<comment type="caution">
    <text evidence="3">The sequence shown here is derived from an EMBL/GenBank/DDBJ whole genome shotgun (WGS) entry which is preliminary data.</text>
</comment>
<reference evidence="3 4" key="1">
    <citation type="submission" date="2020-06" db="EMBL/GenBank/DDBJ databases">
        <title>Lactobacillus rhamnosus QC,genome.</title>
        <authorList>
            <person name="Yi H."/>
            <person name="Jin M."/>
        </authorList>
    </citation>
    <scope>NUCLEOTIDE SEQUENCE [LARGE SCALE GENOMIC DNA]</scope>
    <source>
        <strain evidence="3 4">QC</strain>
    </source>
</reference>
<dbReference type="NCBIfam" id="TIGR03127">
    <property type="entry name" value="RuMP_HxlB"/>
    <property type="match status" value="1"/>
</dbReference>
<accession>A0A7Y7UL47</accession>
<dbReference type="AlphaFoldDB" id="A0A7Y7UL47"/>
<sequence>MLTIDAAKSIVLREIDKQTIDSNQVENLLTRLMQAATIFITGHGRSGLVAAMFGNRLLQLGLKVHIVGEVTCPPVKEGDLLLVVSGSGNSSSLLEAAKTALTAHAAVALVTAAEQSSLADLAQTTVLIKTDTKKTAHKQSQQPMGALFEQSSLILFEACVLCLQERLGRSETFMETHHANIE</sequence>
<evidence type="ECO:0000313" key="4">
    <source>
        <dbReference type="Proteomes" id="UP000542889"/>
    </source>
</evidence>
<dbReference type="PANTHER" id="PTHR43443:SF1">
    <property type="entry name" value="3-HEXULOSE-6-PHOSPHATE ISOMERASE"/>
    <property type="match status" value="1"/>
</dbReference>
<dbReference type="Proteomes" id="UP000542889">
    <property type="component" value="Unassembled WGS sequence"/>
</dbReference>
<dbReference type="GO" id="GO:1901135">
    <property type="term" value="P:carbohydrate derivative metabolic process"/>
    <property type="evidence" value="ECO:0007669"/>
    <property type="project" value="InterPro"/>
</dbReference>
<dbReference type="InterPro" id="IPR001347">
    <property type="entry name" value="SIS_dom"/>
</dbReference>
<evidence type="ECO:0000256" key="1">
    <source>
        <dbReference type="ARBA" id="ARBA00009235"/>
    </source>
</evidence>
<feature type="domain" description="SIS" evidence="2">
    <location>
        <begin position="28"/>
        <end position="169"/>
    </location>
</feature>
<protein>
    <submittedName>
        <fullName evidence="3">SIS domain-containing protein</fullName>
    </submittedName>
</protein>
<dbReference type="PROSITE" id="PS51464">
    <property type="entry name" value="SIS"/>
    <property type="match status" value="1"/>
</dbReference>
<organism evidence="3 4">
    <name type="scientific">Lacticaseibacillus rhamnosus</name>
    <name type="common">Lactobacillus rhamnosus</name>
    <dbReference type="NCBI Taxonomy" id="47715"/>
    <lineage>
        <taxon>Bacteria</taxon>
        <taxon>Bacillati</taxon>
        <taxon>Bacillota</taxon>
        <taxon>Bacilli</taxon>
        <taxon>Lactobacillales</taxon>
        <taxon>Lactobacillaceae</taxon>
        <taxon>Lacticaseibacillus</taxon>
    </lineage>
</organism>
<evidence type="ECO:0000259" key="2">
    <source>
        <dbReference type="PROSITE" id="PS51464"/>
    </source>
</evidence>
<dbReference type="PANTHER" id="PTHR43443">
    <property type="entry name" value="3-HEXULOSE-6-PHOSPHATE ISOMERASE"/>
    <property type="match status" value="1"/>
</dbReference>
<dbReference type="GO" id="GO:0016853">
    <property type="term" value="F:isomerase activity"/>
    <property type="evidence" value="ECO:0007669"/>
    <property type="project" value="InterPro"/>
</dbReference>
<dbReference type="InterPro" id="IPR046348">
    <property type="entry name" value="SIS_dom_sf"/>
</dbReference>
<gene>
    <name evidence="3" type="ORF">HWN39_13970</name>
</gene>
<dbReference type="Pfam" id="PF01380">
    <property type="entry name" value="SIS"/>
    <property type="match status" value="1"/>
</dbReference>
<dbReference type="GO" id="GO:0097367">
    <property type="term" value="F:carbohydrate derivative binding"/>
    <property type="evidence" value="ECO:0007669"/>
    <property type="project" value="InterPro"/>
</dbReference>
<dbReference type="InterPro" id="IPR017552">
    <property type="entry name" value="PHI/rmpB"/>
</dbReference>
<name>A0A7Y7UL47_LACRH</name>
<dbReference type="EMBL" id="JABXWP010000033">
    <property type="protein sequence ID" value="NVO89576.1"/>
    <property type="molecule type" value="Genomic_DNA"/>
</dbReference>